<keyword evidence="4" id="KW-1185">Reference proteome</keyword>
<name>A0AAN9J9K6_CLITE</name>
<reference evidence="3 4" key="1">
    <citation type="submission" date="2024-01" db="EMBL/GenBank/DDBJ databases">
        <title>The genomes of 5 underutilized Papilionoideae crops provide insights into root nodulation and disease resistance.</title>
        <authorList>
            <person name="Yuan L."/>
        </authorList>
    </citation>
    <scope>NUCLEOTIDE SEQUENCE [LARGE SCALE GENOMIC DNA]</scope>
    <source>
        <strain evidence="3">LY-2023</strain>
        <tissue evidence="3">Leaf</tissue>
    </source>
</reference>
<feature type="chain" id="PRO_5043017975" evidence="2">
    <location>
        <begin position="18"/>
        <end position="199"/>
    </location>
</feature>
<protein>
    <submittedName>
        <fullName evidence="3">Uncharacterized protein</fullName>
    </submittedName>
</protein>
<proteinExistence type="predicted"/>
<dbReference type="EMBL" id="JAYKXN010000004">
    <property type="protein sequence ID" value="KAK7294031.1"/>
    <property type="molecule type" value="Genomic_DNA"/>
</dbReference>
<comment type="caution">
    <text evidence="3">The sequence shown here is derived from an EMBL/GenBank/DDBJ whole genome shotgun (WGS) entry which is preliminary data.</text>
</comment>
<dbReference type="AlphaFoldDB" id="A0AAN9J9K6"/>
<dbReference type="Proteomes" id="UP001359559">
    <property type="component" value="Unassembled WGS sequence"/>
</dbReference>
<evidence type="ECO:0000313" key="3">
    <source>
        <dbReference type="EMBL" id="KAK7294031.1"/>
    </source>
</evidence>
<evidence type="ECO:0000313" key="4">
    <source>
        <dbReference type="Proteomes" id="UP001359559"/>
    </source>
</evidence>
<keyword evidence="2" id="KW-0732">Signal</keyword>
<sequence>MMGVWLNMCLLGGCGEGVDHNGKMKAQTLGVNDHVWVEELNIEDGLNDGFNIPSDVEDINNETVNVTTIVVDDSDRLNTVDATPTIVHDSGGLNIVDVNNASIVDGPVDANNDTPIGPFLNKHTDIKKRKCDKPIDDIMHNIDEEYESEELESSPKDSDMMNTIIDRDSQNLGKKSCEAISIQGRDEVPTPTRIQKGHA</sequence>
<accession>A0AAN9J9K6</accession>
<feature type="region of interest" description="Disordered" evidence="1">
    <location>
        <begin position="167"/>
        <end position="199"/>
    </location>
</feature>
<feature type="signal peptide" evidence="2">
    <location>
        <begin position="1"/>
        <end position="17"/>
    </location>
</feature>
<evidence type="ECO:0000256" key="2">
    <source>
        <dbReference type="SAM" id="SignalP"/>
    </source>
</evidence>
<organism evidence="3 4">
    <name type="scientific">Clitoria ternatea</name>
    <name type="common">Butterfly pea</name>
    <dbReference type="NCBI Taxonomy" id="43366"/>
    <lineage>
        <taxon>Eukaryota</taxon>
        <taxon>Viridiplantae</taxon>
        <taxon>Streptophyta</taxon>
        <taxon>Embryophyta</taxon>
        <taxon>Tracheophyta</taxon>
        <taxon>Spermatophyta</taxon>
        <taxon>Magnoliopsida</taxon>
        <taxon>eudicotyledons</taxon>
        <taxon>Gunneridae</taxon>
        <taxon>Pentapetalae</taxon>
        <taxon>rosids</taxon>
        <taxon>fabids</taxon>
        <taxon>Fabales</taxon>
        <taxon>Fabaceae</taxon>
        <taxon>Papilionoideae</taxon>
        <taxon>50 kb inversion clade</taxon>
        <taxon>NPAAA clade</taxon>
        <taxon>indigoferoid/millettioid clade</taxon>
        <taxon>Phaseoleae</taxon>
        <taxon>Clitoria</taxon>
    </lineage>
</organism>
<evidence type="ECO:0000256" key="1">
    <source>
        <dbReference type="SAM" id="MobiDB-lite"/>
    </source>
</evidence>
<gene>
    <name evidence="3" type="ORF">RJT34_16914</name>
</gene>